<dbReference type="GO" id="GO:0004150">
    <property type="term" value="F:dihydroneopterin aldolase activity"/>
    <property type="evidence" value="ECO:0007669"/>
    <property type="project" value="UniProtKB-UniRule"/>
</dbReference>
<dbReference type="InterPro" id="IPR018200">
    <property type="entry name" value="USP_CS"/>
</dbReference>
<protein>
    <recommendedName>
        <fullName evidence="9">7,8-dihydroneopterin aldolase</fullName>
        <ecNumber evidence="9">4.1.2.25</ecNumber>
    </recommendedName>
</protein>
<keyword evidence="5 9" id="KW-0289">Folate biosynthesis</keyword>
<dbReference type="InterPro" id="IPR028889">
    <property type="entry name" value="USP"/>
</dbReference>
<dbReference type="CDD" id="cd00534">
    <property type="entry name" value="DHNA_DHNTPE"/>
    <property type="match status" value="1"/>
</dbReference>
<dbReference type="EMBL" id="JAJSOW010000108">
    <property type="protein sequence ID" value="KAI9153992.1"/>
    <property type="molecule type" value="Genomic_DNA"/>
</dbReference>
<evidence type="ECO:0000256" key="9">
    <source>
        <dbReference type="RuleBase" id="RU362079"/>
    </source>
</evidence>
<dbReference type="InterPro" id="IPR043133">
    <property type="entry name" value="GTP-CH-I_C/QueF"/>
</dbReference>
<comment type="function">
    <text evidence="9">Catalyzes the conversion of 7,8-dihydroneopterin to 6-hydroxymethyl-7,8-dihydropterin.</text>
</comment>
<evidence type="ECO:0000256" key="6">
    <source>
        <dbReference type="ARBA" id="ARBA00023239"/>
    </source>
</evidence>
<keyword evidence="12" id="KW-1185">Reference proteome</keyword>
<evidence type="ECO:0000256" key="1">
    <source>
        <dbReference type="ARBA" id="ARBA00001353"/>
    </source>
</evidence>
<comment type="similarity">
    <text evidence="4">Belongs to the peptidase C19 family.</text>
</comment>
<dbReference type="AlphaFoldDB" id="A0AAD5NEE1"/>
<dbReference type="NCBIfam" id="TIGR00526">
    <property type="entry name" value="folB_dom"/>
    <property type="match status" value="1"/>
</dbReference>
<sequence>MTRIAEKLRLPLLLNRTTTRFLSRLSTSTLRLCKSLLSKTLSGLFSSMDNDNIFSSDDDDHLFDLDFHPNSSRQNLFNYRSSNLDNDLEKVYLVRYRWWKEAESIPADQIGGVLYDVSPDYGNADSDIVLDLRKNEGYQESDNGNDGVLDRDYALVPEGMWLRALKWHDSKAEVKDVGSSLIAEDYLLDVFPLQIRLSVSRETNSLVVKISLKDNKVDLYKRACNIFGSMSELFHIWDFSGQTTHFFMNDELNMCNDSSGQPSEEAQLELQVYGFSNYEEHSKINDSFCNGSVTMNGSDDNLNSYIMPSGSSRPGNCNRFVSFLGLTGLQNLGNTCFMNSAIQCLAHTPELVDFFLGDYRKEINYENPLGLKGELVLAFGDLIRKLWAPGAMPVAPRMFKLKLTNFAPQFSGYNQHDSQEFLAFLSKDAEDCPQEEVAEEYWRSHRARNDSIIVDLFQGQYRSMLVCPVCKKVSVTFDPLMYLSLPLPSTTMRTITVTIFSTDGSTLPSPFTITVPKYGRLKDLIEALSTLCSLRNDETLLVAEIYKNRIFRLLEEPSDSLELIRDDDKLVAYRLPKDSETSPLVVFMHRPKEMLYGSGRVTSDWKMFGTPLVARLSELSNGYDIRKVFLQLLDPFLMPADAGTMANEDSAVEDVISPTVSDKDAGSDSEIGDEPHMGSDFQFYYMDTKHTVKMNEPVSISKLTKKLDILVYWPHKMIEKYDTCLLSSLMEVFRPQLFTRKPQESFSLYKCLEAFLKEEPLGPEDMWYCPSCKKHRQASKKLDLWRLPEILVIHLKRFSYSRYLKNKLETYVDFPIDELDLSTYISHKNSQLSNRYVLYAISNHYGVMGGGHYTAFVDLGHKRWYEFEDDKVYPVSEDKIKTSAAYVLFYRRIPDYNFIRKLALDLESDGHLDPVNISFMDEMNSTNFAERSIEMLYPQLASFLVFTDAYPQIRELYDVDVDLEAELETSIRGCSIVTLPYGFLNFYQAFGCTANDIDSSGAIIMEDVEMMRGDKLILRGLKFHGFHGVNPEERKLGQKFLIDIDAWMDLRLAGKTDNISDTVSYTDIYRISKEVVEGQPQNLLESVAQLIASSTLARFTQISAVRVKVGKPHVAVHGHLDYLGVEIFRYRSTDVPN</sequence>
<dbReference type="GO" id="GO:0004843">
    <property type="term" value="F:cysteine-type deubiquitinase activity"/>
    <property type="evidence" value="ECO:0007669"/>
    <property type="project" value="InterPro"/>
</dbReference>
<gene>
    <name evidence="11" type="ORF">LWI28_019427</name>
</gene>
<evidence type="ECO:0000259" key="10">
    <source>
        <dbReference type="PROSITE" id="PS50235"/>
    </source>
</evidence>
<comment type="pathway">
    <text evidence="2 9">Cofactor biosynthesis; tetrahydrofolate biosynthesis; 2-amino-4-hydroxy-6-hydroxymethyl-7,8-dihydropteridine diphosphate from 7,8-dihydroneopterin triphosphate: step 3/4.</text>
</comment>
<reference evidence="11" key="1">
    <citation type="journal article" date="2022" name="Plant J.">
        <title>Strategies of tolerance reflected in two North American maple genomes.</title>
        <authorList>
            <person name="McEvoy S.L."/>
            <person name="Sezen U.U."/>
            <person name="Trouern-Trend A."/>
            <person name="McMahon S.M."/>
            <person name="Schaberg P.G."/>
            <person name="Yang J."/>
            <person name="Wegrzyn J.L."/>
            <person name="Swenson N.G."/>
        </authorList>
    </citation>
    <scope>NUCLEOTIDE SEQUENCE</scope>
    <source>
        <strain evidence="11">91603</strain>
    </source>
</reference>
<dbReference type="PROSITE" id="PS00973">
    <property type="entry name" value="USP_2"/>
    <property type="match status" value="1"/>
</dbReference>
<evidence type="ECO:0000313" key="11">
    <source>
        <dbReference type="EMBL" id="KAI9153992.1"/>
    </source>
</evidence>
<dbReference type="FunFam" id="3.30.1130.10:FF:000003">
    <property type="entry name" value="7,8-dihydroneopterin aldolase"/>
    <property type="match status" value="1"/>
</dbReference>
<dbReference type="InterPro" id="IPR050185">
    <property type="entry name" value="Ub_carboxyl-term_hydrolase"/>
</dbReference>
<evidence type="ECO:0000256" key="7">
    <source>
        <dbReference type="ARBA" id="ARBA00055579"/>
    </source>
</evidence>
<evidence type="ECO:0000256" key="2">
    <source>
        <dbReference type="ARBA" id="ARBA00005013"/>
    </source>
</evidence>
<comment type="subunit">
    <text evidence="8">Homooctamer. Forms a hollow cylinder assembled from two ring-shaped tetramers.</text>
</comment>
<proteinExistence type="inferred from homology"/>
<dbReference type="GO" id="GO:0016579">
    <property type="term" value="P:protein deubiquitination"/>
    <property type="evidence" value="ECO:0007669"/>
    <property type="project" value="InterPro"/>
</dbReference>
<dbReference type="SUPFAM" id="SSF54001">
    <property type="entry name" value="Cysteine proteinases"/>
    <property type="match status" value="1"/>
</dbReference>
<dbReference type="CDD" id="cd02674">
    <property type="entry name" value="Peptidase_C19R"/>
    <property type="match status" value="1"/>
</dbReference>
<dbReference type="InterPro" id="IPR001394">
    <property type="entry name" value="Peptidase_C19_UCH"/>
</dbReference>
<feature type="domain" description="USP" evidence="10">
    <location>
        <begin position="327"/>
        <end position="893"/>
    </location>
</feature>
<dbReference type="InterPro" id="IPR006157">
    <property type="entry name" value="FolB_dom"/>
</dbReference>
<dbReference type="Gene3D" id="3.90.70.10">
    <property type="entry name" value="Cysteine proteinases"/>
    <property type="match status" value="2"/>
</dbReference>
<evidence type="ECO:0000256" key="8">
    <source>
        <dbReference type="ARBA" id="ARBA00063311"/>
    </source>
</evidence>
<keyword evidence="6 9" id="KW-0456">Lyase</keyword>
<evidence type="ECO:0000256" key="5">
    <source>
        <dbReference type="ARBA" id="ARBA00022909"/>
    </source>
</evidence>
<dbReference type="Pfam" id="PF02152">
    <property type="entry name" value="FolB"/>
    <property type="match status" value="1"/>
</dbReference>
<dbReference type="PROSITE" id="PS50235">
    <property type="entry name" value="USP_3"/>
    <property type="match status" value="1"/>
</dbReference>
<dbReference type="PANTHER" id="PTHR21646">
    <property type="entry name" value="UBIQUITIN CARBOXYL-TERMINAL HYDROLASE"/>
    <property type="match status" value="1"/>
</dbReference>
<dbReference type="NCBIfam" id="TIGR00525">
    <property type="entry name" value="folB"/>
    <property type="match status" value="1"/>
</dbReference>
<evidence type="ECO:0000256" key="3">
    <source>
        <dbReference type="ARBA" id="ARBA00005708"/>
    </source>
</evidence>
<accession>A0AAD5NEE1</accession>
<organism evidence="11 12">
    <name type="scientific">Acer negundo</name>
    <name type="common">Box elder</name>
    <dbReference type="NCBI Taxonomy" id="4023"/>
    <lineage>
        <taxon>Eukaryota</taxon>
        <taxon>Viridiplantae</taxon>
        <taxon>Streptophyta</taxon>
        <taxon>Embryophyta</taxon>
        <taxon>Tracheophyta</taxon>
        <taxon>Spermatophyta</taxon>
        <taxon>Magnoliopsida</taxon>
        <taxon>eudicotyledons</taxon>
        <taxon>Gunneridae</taxon>
        <taxon>Pentapetalae</taxon>
        <taxon>rosids</taxon>
        <taxon>malvids</taxon>
        <taxon>Sapindales</taxon>
        <taxon>Sapindaceae</taxon>
        <taxon>Hippocastanoideae</taxon>
        <taxon>Acereae</taxon>
        <taxon>Acer</taxon>
    </lineage>
</organism>
<dbReference type="EC" id="4.1.2.25" evidence="9"/>
<comment type="function">
    <text evidence="7">Catalyzes the conversion of 7,8-dihydroneopterin into 6-hydroxymethyl-7,8-dihydropterin, a biosynthetic precursor of the vitamin tetrahydrofolate. Can use L-threo-dihydroneopterin and D-erythro-dihydroneopterin as substrates for the formation of 6-hydroxymethyldihydropterin, but it can also catalyze the epimerization of carbon 2' of dihydroneopterin and dihydromonapterin.</text>
</comment>
<dbReference type="InterPro" id="IPR038765">
    <property type="entry name" value="Papain-like_cys_pep_sf"/>
</dbReference>
<dbReference type="SMART" id="SM00905">
    <property type="entry name" value="FolB"/>
    <property type="match status" value="1"/>
</dbReference>
<comment type="catalytic activity">
    <reaction evidence="1 9">
        <text>7,8-dihydroneopterin = 6-hydroxymethyl-7,8-dihydropterin + glycolaldehyde</text>
        <dbReference type="Rhea" id="RHEA:10540"/>
        <dbReference type="ChEBI" id="CHEBI:17001"/>
        <dbReference type="ChEBI" id="CHEBI:17071"/>
        <dbReference type="ChEBI" id="CHEBI:44841"/>
        <dbReference type="EC" id="4.1.2.25"/>
    </reaction>
</comment>
<name>A0AAD5NEE1_ACENE</name>
<dbReference type="InterPro" id="IPR057372">
    <property type="entry name" value="Ubiquitin_UBP8/5"/>
</dbReference>
<dbReference type="PANTHER" id="PTHR21646:SF75">
    <property type="entry name" value="UBIQUITIN CARBOXYL-TERMINAL HYDROLASE"/>
    <property type="match status" value="1"/>
</dbReference>
<dbReference type="Pfam" id="PF25242">
    <property type="entry name" value="Ubiquitin_UBP8"/>
    <property type="match status" value="1"/>
</dbReference>
<evidence type="ECO:0000313" key="12">
    <source>
        <dbReference type="Proteomes" id="UP001064489"/>
    </source>
</evidence>
<dbReference type="Proteomes" id="UP001064489">
    <property type="component" value="Chromosome 11"/>
</dbReference>
<dbReference type="InterPro" id="IPR006156">
    <property type="entry name" value="Dihydroneopterin_aldolase"/>
</dbReference>
<dbReference type="Gene3D" id="3.30.1130.10">
    <property type="match status" value="1"/>
</dbReference>
<evidence type="ECO:0000256" key="4">
    <source>
        <dbReference type="ARBA" id="ARBA00009085"/>
    </source>
</evidence>
<reference evidence="11" key="2">
    <citation type="submission" date="2023-02" db="EMBL/GenBank/DDBJ databases">
        <authorList>
            <person name="Swenson N.G."/>
            <person name="Wegrzyn J.L."/>
            <person name="Mcevoy S.L."/>
        </authorList>
    </citation>
    <scope>NUCLEOTIDE SEQUENCE</scope>
    <source>
        <strain evidence="11">91603</strain>
        <tissue evidence="11">Leaf</tissue>
    </source>
</reference>
<comment type="similarity">
    <text evidence="3 9">Belongs to the DHNA family.</text>
</comment>
<dbReference type="GO" id="GO:0046654">
    <property type="term" value="P:tetrahydrofolate biosynthetic process"/>
    <property type="evidence" value="ECO:0007669"/>
    <property type="project" value="UniProtKB-UniRule"/>
</dbReference>
<dbReference type="SUPFAM" id="SSF55620">
    <property type="entry name" value="Tetrahydrobiopterin biosynthesis enzymes-like"/>
    <property type="match status" value="1"/>
</dbReference>
<dbReference type="PROSITE" id="PS00972">
    <property type="entry name" value="USP_1"/>
    <property type="match status" value="1"/>
</dbReference>
<comment type="caution">
    <text evidence="11">The sequence shown here is derived from an EMBL/GenBank/DDBJ whole genome shotgun (WGS) entry which is preliminary data.</text>
</comment>
<dbReference type="Pfam" id="PF00443">
    <property type="entry name" value="UCH"/>
    <property type="match status" value="1"/>
</dbReference>
<dbReference type="GO" id="GO:0046656">
    <property type="term" value="P:folic acid biosynthetic process"/>
    <property type="evidence" value="ECO:0007669"/>
    <property type="project" value="UniProtKB-UniRule"/>
</dbReference>